<comment type="caution">
    <text evidence="1">The sequence shown here is derived from an EMBL/GenBank/DDBJ whole genome shotgun (WGS) entry which is preliminary data.</text>
</comment>
<evidence type="ECO:0000313" key="1">
    <source>
        <dbReference type="EMBL" id="KKL70047.1"/>
    </source>
</evidence>
<proteinExistence type="predicted"/>
<accession>A0A0F9H408</accession>
<gene>
    <name evidence="1" type="ORF">LCGC14_2108870</name>
</gene>
<protein>
    <submittedName>
        <fullName evidence="1">Uncharacterized protein</fullName>
    </submittedName>
</protein>
<name>A0A0F9H408_9ZZZZ</name>
<organism evidence="1">
    <name type="scientific">marine sediment metagenome</name>
    <dbReference type="NCBI Taxonomy" id="412755"/>
    <lineage>
        <taxon>unclassified sequences</taxon>
        <taxon>metagenomes</taxon>
        <taxon>ecological metagenomes</taxon>
    </lineage>
</organism>
<reference evidence="1" key="1">
    <citation type="journal article" date="2015" name="Nature">
        <title>Complex archaea that bridge the gap between prokaryotes and eukaryotes.</title>
        <authorList>
            <person name="Spang A."/>
            <person name="Saw J.H."/>
            <person name="Jorgensen S.L."/>
            <person name="Zaremba-Niedzwiedzka K."/>
            <person name="Martijn J."/>
            <person name="Lind A.E."/>
            <person name="van Eijk R."/>
            <person name="Schleper C."/>
            <person name="Guy L."/>
            <person name="Ettema T.J."/>
        </authorList>
    </citation>
    <scope>NUCLEOTIDE SEQUENCE</scope>
</reference>
<feature type="non-terminal residue" evidence="1">
    <location>
        <position position="1"/>
    </location>
</feature>
<dbReference type="EMBL" id="LAZR01026012">
    <property type="protein sequence ID" value="KKL70047.1"/>
    <property type="molecule type" value="Genomic_DNA"/>
</dbReference>
<sequence>PEAVRLAFPEVEWFIIQDTGCGIAGAKNLTVMKQGLMQQHHICFVQTDRRIDGKIIHTGEEVDSLIAGLGPRGLLEKPKITAFRGSPFDEERKR</sequence>
<dbReference type="AlphaFoldDB" id="A0A0F9H408"/>